<reference evidence="2 3" key="1">
    <citation type="submission" date="2020-07" db="EMBL/GenBank/DDBJ databases">
        <authorList>
            <person name="Cui H."/>
        </authorList>
    </citation>
    <scope>NUCLEOTIDE SEQUENCE [LARGE SCALE GENOMIC DNA]</scope>
    <source>
        <strain evidence="2 3">YPL8</strain>
    </source>
</reference>
<dbReference type="GeneID" id="56033819"/>
<evidence type="ECO:0000313" key="3">
    <source>
        <dbReference type="Proteomes" id="UP000509241"/>
    </source>
</evidence>
<dbReference type="InterPro" id="IPR052701">
    <property type="entry name" value="GAG_Ulvan_Degrading_Sulfatases"/>
</dbReference>
<keyword evidence="3" id="KW-1185">Reference proteome</keyword>
<dbReference type="AlphaFoldDB" id="A0A7D5GI10"/>
<dbReference type="RefSeq" id="WP_179261082.1">
    <property type="nucleotide sequence ID" value="NZ_CP058601.1"/>
</dbReference>
<dbReference type="KEGG" id="haly:HYG82_10970"/>
<dbReference type="SUPFAM" id="SSF53649">
    <property type="entry name" value="Alkaline phosphatase-like"/>
    <property type="match status" value="1"/>
</dbReference>
<evidence type="ECO:0000259" key="1">
    <source>
        <dbReference type="Pfam" id="PF00884"/>
    </source>
</evidence>
<dbReference type="InterPro" id="IPR017850">
    <property type="entry name" value="Alkaline_phosphatase_core_sf"/>
</dbReference>
<dbReference type="PANTHER" id="PTHR43751">
    <property type="entry name" value="SULFATASE"/>
    <property type="match status" value="1"/>
</dbReference>
<dbReference type="OrthoDB" id="3164at2157"/>
<proteinExistence type="predicted"/>
<feature type="domain" description="Sulfatase N-terminal" evidence="1">
    <location>
        <begin position="6"/>
        <end position="298"/>
    </location>
</feature>
<dbReference type="EMBL" id="CP058601">
    <property type="protein sequence ID" value="QLG49347.1"/>
    <property type="molecule type" value="Genomic_DNA"/>
</dbReference>
<sequence>MPDGKSVVLVTIDSFRTDYCGVAAGDSETMPTLAAHAEDGLVFENAIASGPATFESATSFLTGMKPVERPDAAGGGREETKSHVRKHMAARRSVAEEFSERGYETAAFTANPWTSRYFGFDDGFDHFEDFMDGDASSGLLEGGEQKSTIGTLAMNATNWWQGQDMFMSWEALADEITEWTAEAEAPYFLWVFLVDSHLPYLPPATYRTQSRLKTYPANMGLFLDRDLPFESVLHDVLTTAYENTLKYTDEFLSFLTEEVGTDPLFVVHGDHGEAFGEHGMYGHGRQLYEPLVNVPLVVCNGPSGRVKEPFSLSRLPALLGGLASGDETVPDRLTEPYVFSSNRMPSVAVRGRDWKYIWSPDEQELYDLTDGEDEELDDDDLRTIGQDLVDFYRGSQSEKERVVEAVSDLAESGRV</sequence>
<dbReference type="Proteomes" id="UP000509241">
    <property type="component" value="Chromosome"/>
</dbReference>
<dbReference type="InterPro" id="IPR000917">
    <property type="entry name" value="Sulfatase_N"/>
</dbReference>
<accession>A0A7D5GI10</accession>
<protein>
    <submittedName>
        <fullName evidence="2">Sulfatase-like hydrolase/transferase</fullName>
    </submittedName>
</protein>
<dbReference type="PANTHER" id="PTHR43751:SF3">
    <property type="entry name" value="SULFATASE N-TERMINAL DOMAIN-CONTAINING PROTEIN"/>
    <property type="match status" value="1"/>
</dbReference>
<dbReference type="Gene3D" id="3.40.720.10">
    <property type="entry name" value="Alkaline Phosphatase, subunit A"/>
    <property type="match status" value="1"/>
</dbReference>
<name>A0A7D5GI10_9EURY</name>
<gene>
    <name evidence="2" type="ORF">HYG82_10970</name>
</gene>
<dbReference type="GO" id="GO:0016787">
    <property type="term" value="F:hydrolase activity"/>
    <property type="evidence" value="ECO:0007669"/>
    <property type="project" value="UniProtKB-KW"/>
</dbReference>
<dbReference type="Pfam" id="PF00884">
    <property type="entry name" value="Sulfatase"/>
    <property type="match status" value="1"/>
</dbReference>
<evidence type="ECO:0000313" key="2">
    <source>
        <dbReference type="EMBL" id="QLG49347.1"/>
    </source>
</evidence>
<keyword evidence="2" id="KW-0378">Hydrolase</keyword>
<organism evidence="2 3">
    <name type="scientific">Natrinema halophilum</name>
    <dbReference type="NCBI Taxonomy" id="1699371"/>
    <lineage>
        <taxon>Archaea</taxon>
        <taxon>Methanobacteriati</taxon>
        <taxon>Methanobacteriota</taxon>
        <taxon>Stenosarchaea group</taxon>
        <taxon>Halobacteria</taxon>
        <taxon>Halobacteriales</taxon>
        <taxon>Natrialbaceae</taxon>
        <taxon>Natrinema</taxon>
    </lineage>
</organism>